<keyword evidence="1" id="KW-0472">Membrane</keyword>
<keyword evidence="1" id="KW-0812">Transmembrane</keyword>
<protein>
    <submittedName>
        <fullName evidence="2">Uncharacterized protein</fullName>
    </submittedName>
</protein>
<proteinExistence type="predicted"/>
<feature type="transmembrane region" description="Helical" evidence="1">
    <location>
        <begin position="21"/>
        <end position="43"/>
    </location>
</feature>
<dbReference type="AlphaFoldDB" id="A0A6C0H8N7"/>
<name>A0A6C0H8N7_9ZZZZ</name>
<evidence type="ECO:0000313" key="2">
    <source>
        <dbReference type="EMBL" id="QHT76961.1"/>
    </source>
</evidence>
<accession>A0A6C0H8N7</accession>
<keyword evidence="1" id="KW-1133">Transmembrane helix</keyword>
<dbReference type="EMBL" id="MN739910">
    <property type="protein sequence ID" value="QHT76961.1"/>
    <property type="molecule type" value="Genomic_DNA"/>
</dbReference>
<reference evidence="2" key="1">
    <citation type="journal article" date="2020" name="Nature">
        <title>Giant virus diversity and host interactions through global metagenomics.</title>
        <authorList>
            <person name="Schulz F."/>
            <person name="Roux S."/>
            <person name="Paez-Espino D."/>
            <person name="Jungbluth S."/>
            <person name="Walsh D.A."/>
            <person name="Denef V.J."/>
            <person name="McMahon K.D."/>
            <person name="Konstantinidis K.T."/>
            <person name="Eloe-Fadrosh E.A."/>
            <person name="Kyrpides N.C."/>
            <person name="Woyke T."/>
        </authorList>
    </citation>
    <scope>NUCLEOTIDE SEQUENCE</scope>
    <source>
        <strain evidence="2">GVMAG-M-3300023179-82</strain>
    </source>
</reference>
<evidence type="ECO:0000256" key="1">
    <source>
        <dbReference type="SAM" id="Phobius"/>
    </source>
</evidence>
<sequence>MKIINGVFIITLLKIINKVPINKLGFIYVYYYNLSLMFSYLIINV</sequence>
<organism evidence="2">
    <name type="scientific">viral metagenome</name>
    <dbReference type="NCBI Taxonomy" id="1070528"/>
    <lineage>
        <taxon>unclassified sequences</taxon>
        <taxon>metagenomes</taxon>
        <taxon>organismal metagenomes</taxon>
    </lineage>
</organism>